<dbReference type="OrthoDB" id="5859918at2"/>
<keyword evidence="3" id="KW-1185">Reference proteome</keyword>
<dbReference type="SUPFAM" id="SSF55785">
    <property type="entry name" value="PYP-like sensor domain (PAS domain)"/>
    <property type="match status" value="1"/>
</dbReference>
<evidence type="ECO:0000259" key="1">
    <source>
        <dbReference type="PROSITE" id="PS50943"/>
    </source>
</evidence>
<feature type="domain" description="HTH cro/C1-type" evidence="1">
    <location>
        <begin position="21"/>
        <end position="63"/>
    </location>
</feature>
<dbReference type="KEGG" id="vta:A3371"/>
<dbReference type="SMART" id="SM00530">
    <property type="entry name" value="HTH_XRE"/>
    <property type="match status" value="1"/>
</dbReference>
<sequence length="292" mass="33271">MTMDSISTRILHLIKVNQIVQADLAKACGVSRAAVSKWVKGGSIEESNVDKIASFFSVTPNWLRYGETAFSVADNTDEKSIESIIINPDAAQIVSWEWDVTHNTVSYSDNVKEVYGIDIHCNDDFFSLLKPSDKEEVNRIYERLIQFGGSTEMDFQIQVNNESKWITSRATGITEDDLIKKIVGISMDNTMRVEAEYKASRYQTLFFFILDKHPHAVFITSKNGEFIHCNLKAANQDYLEQKLRFESLIANHFKSVVSQFERSPADEHTMIWDGTNAVITQCDGLFVFYFET</sequence>
<dbReference type="Gene3D" id="1.10.260.40">
    <property type="entry name" value="lambda repressor-like DNA-binding domains"/>
    <property type="match status" value="1"/>
</dbReference>
<dbReference type="InterPro" id="IPR001387">
    <property type="entry name" value="Cro/C1-type_HTH"/>
</dbReference>
<dbReference type="GO" id="GO:0003677">
    <property type="term" value="F:DNA binding"/>
    <property type="evidence" value="ECO:0007669"/>
    <property type="project" value="InterPro"/>
</dbReference>
<dbReference type="Pfam" id="PF01381">
    <property type="entry name" value="HTH_3"/>
    <property type="match status" value="1"/>
</dbReference>
<proteinExistence type="predicted"/>
<dbReference type="Proteomes" id="UP000235828">
    <property type="component" value="Chromosome A"/>
</dbReference>
<accession>A0A2N8ZHD4</accession>
<organism evidence="2 3">
    <name type="scientific">Vibrio tapetis subsp. tapetis</name>
    <dbReference type="NCBI Taxonomy" id="1671868"/>
    <lineage>
        <taxon>Bacteria</taxon>
        <taxon>Pseudomonadati</taxon>
        <taxon>Pseudomonadota</taxon>
        <taxon>Gammaproteobacteria</taxon>
        <taxon>Vibrionales</taxon>
        <taxon>Vibrionaceae</taxon>
        <taxon>Vibrio</taxon>
    </lineage>
</organism>
<dbReference type="EMBL" id="LT960611">
    <property type="protein sequence ID" value="SON51318.1"/>
    <property type="molecule type" value="Genomic_DNA"/>
</dbReference>
<gene>
    <name evidence="2" type="ORF">VTAP4600_A3371</name>
</gene>
<dbReference type="Gene3D" id="3.30.450.20">
    <property type="entry name" value="PAS domain"/>
    <property type="match status" value="1"/>
</dbReference>
<dbReference type="AlphaFoldDB" id="A0A2N8ZHD4"/>
<evidence type="ECO:0000313" key="3">
    <source>
        <dbReference type="Proteomes" id="UP000235828"/>
    </source>
</evidence>
<dbReference type="CDD" id="cd00093">
    <property type="entry name" value="HTH_XRE"/>
    <property type="match status" value="1"/>
</dbReference>
<protein>
    <submittedName>
        <fullName evidence="2">XRE family transcriptional regulator</fullName>
    </submittedName>
</protein>
<dbReference type="InterPro" id="IPR035965">
    <property type="entry name" value="PAS-like_dom_sf"/>
</dbReference>
<dbReference type="PROSITE" id="PS50943">
    <property type="entry name" value="HTH_CROC1"/>
    <property type="match status" value="1"/>
</dbReference>
<name>A0A2N8ZHD4_9VIBR</name>
<dbReference type="SUPFAM" id="SSF47413">
    <property type="entry name" value="lambda repressor-like DNA-binding domains"/>
    <property type="match status" value="1"/>
</dbReference>
<evidence type="ECO:0000313" key="2">
    <source>
        <dbReference type="EMBL" id="SON51318.1"/>
    </source>
</evidence>
<reference evidence="2 3" key="1">
    <citation type="submission" date="2017-10" db="EMBL/GenBank/DDBJ databases">
        <authorList>
            <person name="Banno H."/>
            <person name="Chua N.-H."/>
        </authorList>
    </citation>
    <scope>NUCLEOTIDE SEQUENCE [LARGE SCALE GENOMIC DNA]</scope>
    <source>
        <strain evidence="2">Vibrio tapetis CECT4600</strain>
    </source>
</reference>
<dbReference type="InterPro" id="IPR010982">
    <property type="entry name" value="Lambda_DNA-bd_dom_sf"/>
</dbReference>